<evidence type="ECO:0000259" key="1">
    <source>
        <dbReference type="Pfam" id="PF26610"/>
    </source>
</evidence>
<dbReference type="InterPro" id="IPR058827">
    <property type="entry name" value="YbbD_head"/>
</dbReference>
<gene>
    <name evidence="2" type="ORF">ACFSJ3_05705</name>
</gene>
<keyword evidence="3" id="KW-1185">Reference proteome</keyword>
<organism evidence="2 3">
    <name type="scientific">Corallincola platygyrae</name>
    <dbReference type="NCBI Taxonomy" id="1193278"/>
    <lineage>
        <taxon>Bacteria</taxon>
        <taxon>Pseudomonadati</taxon>
        <taxon>Pseudomonadota</taxon>
        <taxon>Gammaproteobacteria</taxon>
        <taxon>Alteromonadales</taxon>
        <taxon>Psychromonadaceae</taxon>
        <taxon>Corallincola</taxon>
    </lineage>
</organism>
<accession>A0ABW4XL04</accession>
<dbReference type="Proteomes" id="UP001597380">
    <property type="component" value="Unassembled WGS sequence"/>
</dbReference>
<evidence type="ECO:0000313" key="2">
    <source>
        <dbReference type="EMBL" id="MFD2095474.1"/>
    </source>
</evidence>
<dbReference type="EMBL" id="JBHUHT010000009">
    <property type="protein sequence ID" value="MFD2095474.1"/>
    <property type="molecule type" value="Genomic_DNA"/>
</dbReference>
<proteinExistence type="predicted"/>
<comment type="caution">
    <text evidence="2">The sequence shown here is derived from an EMBL/GenBank/DDBJ whole genome shotgun (WGS) entry which is preliminary data.</text>
</comment>
<dbReference type="Pfam" id="PF26610">
    <property type="entry name" value="YbbD_head"/>
    <property type="match status" value="1"/>
</dbReference>
<protein>
    <recommendedName>
        <fullName evidence="1">YbbD head domain-containing protein</fullName>
    </recommendedName>
</protein>
<evidence type="ECO:0000313" key="3">
    <source>
        <dbReference type="Proteomes" id="UP001597380"/>
    </source>
</evidence>
<dbReference type="RefSeq" id="WP_377776190.1">
    <property type="nucleotide sequence ID" value="NZ_JBHUHT010000009.1"/>
</dbReference>
<feature type="domain" description="YbbD head" evidence="1">
    <location>
        <begin position="10"/>
        <end position="58"/>
    </location>
</feature>
<sequence>MAITLLGERPKSEFDTYKEAEAAGMMQAGWIPPFIPHSSFNIKEQHDIDTNIVTMSFEYRPDDTESTREACSSEKKIDKGIEFDCPHLSSNVTITLLNNGTGTLHSSVD</sequence>
<reference evidence="3" key="1">
    <citation type="journal article" date="2019" name="Int. J. Syst. Evol. Microbiol.">
        <title>The Global Catalogue of Microorganisms (GCM) 10K type strain sequencing project: providing services to taxonomists for standard genome sequencing and annotation.</title>
        <authorList>
            <consortium name="The Broad Institute Genomics Platform"/>
            <consortium name="The Broad Institute Genome Sequencing Center for Infectious Disease"/>
            <person name="Wu L."/>
            <person name="Ma J."/>
        </authorList>
    </citation>
    <scope>NUCLEOTIDE SEQUENCE [LARGE SCALE GENOMIC DNA]</scope>
    <source>
        <strain evidence="3">CGMCC 1.10992</strain>
    </source>
</reference>
<name>A0ABW4XL04_9GAMM</name>